<keyword evidence="6" id="KW-0560">Oxidoreductase</keyword>
<evidence type="ECO:0000313" key="12">
    <source>
        <dbReference type="EMBL" id="RNE50022.1"/>
    </source>
</evidence>
<reference evidence="12 13" key="1">
    <citation type="submission" date="2018-02" db="EMBL/GenBank/DDBJ databases">
        <title>Corynebacterium alimpuense sp. nov., a marine obligate actinomycete isolated from sediments of Valparaiso bay, Chile.</title>
        <authorList>
            <person name="Claverias F."/>
            <person name="Gonzales-Siles L."/>
            <person name="Salva-Serra F."/>
            <person name="Inganaes E."/>
            <person name="Molin K."/>
            <person name="Cumsille A."/>
            <person name="Undabarrena A."/>
            <person name="Couve E."/>
            <person name="Moore E.R.B."/>
            <person name="Gomila M."/>
            <person name="Camara B."/>
        </authorList>
    </citation>
    <scope>NUCLEOTIDE SEQUENCE [LARGE SCALE GENOMIC DNA]</scope>
    <source>
        <strain evidence="12 13">CCUG 69366</strain>
    </source>
</reference>
<dbReference type="GO" id="GO:0020037">
    <property type="term" value="F:heme binding"/>
    <property type="evidence" value="ECO:0007669"/>
    <property type="project" value="InterPro"/>
</dbReference>
<feature type="domain" description="Dyp-type peroxidase C-terminal" evidence="11">
    <location>
        <begin position="214"/>
        <end position="395"/>
    </location>
</feature>
<dbReference type="PANTHER" id="PTHR30521:SF4">
    <property type="entry name" value="DEFERROCHELATASE"/>
    <property type="match status" value="1"/>
</dbReference>
<feature type="signal peptide" evidence="9">
    <location>
        <begin position="1"/>
        <end position="23"/>
    </location>
</feature>
<comment type="caution">
    <text evidence="12">The sequence shown here is derived from an EMBL/GenBank/DDBJ whole genome shotgun (WGS) entry which is preliminary data.</text>
</comment>
<comment type="similarity">
    <text evidence="8">Belongs to the DyP-type peroxidase family.</text>
</comment>
<keyword evidence="2 12" id="KW-0575">Peroxidase</keyword>
<protein>
    <submittedName>
        <fullName evidence="12">Peroxidase</fullName>
    </submittedName>
</protein>
<dbReference type="NCBIfam" id="TIGR01413">
    <property type="entry name" value="Dyp_perox_fam"/>
    <property type="match status" value="1"/>
</dbReference>
<evidence type="ECO:0000259" key="11">
    <source>
        <dbReference type="Pfam" id="PF20628"/>
    </source>
</evidence>
<proteinExistence type="inferred from homology"/>
<sequence>MTQQFSRRKFFAGAGLFSTVATAGALSACAKPETSDASSEAAQSGIELATETIAFDQPHQAGIHTKHQAHQWLIAFNLAEDADRDGVIRLMKLWTDDARKLTQGEIPLGSLDEEMVTRPANLTATIGYGRGFLVKAGLEDHAPVWLDKLPEYPTDELLPEWSEGDICLQIAADDPVAVSYASRWMIKAAKRYATPAWVQEGFSYADGVLAESETPRNLFGQKDGTVNLRTEEELDSLVWISDSENWLNGGTSLVVRRIEMDMDGWDAADRGVRELSMGRTIAEGAPLGQEKEFDDVDLTVTDSYGLPAIDSKSHVARAHPPVDNPEQQILRRVYNYDLPPIPGHRFTSNSGLVFGSFQQDPLTQFHPIQQRLAEADRLNEWIFHTGSAVFAIPRGTAPDEYWGQSLLET</sequence>
<dbReference type="RefSeq" id="WP_123047066.1">
    <property type="nucleotide sequence ID" value="NZ_PTJO01000001.1"/>
</dbReference>
<dbReference type="PROSITE" id="PS51257">
    <property type="entry name" value="PROKAR_LIPOPROTEIN"/>
    <property type="match status" value="1"/>
</dbReference>
<dbReference type="InterPro" id="IPR048327">
    <property type="entry name" value="Dyp_perox_N"/>
</dbReference>
<evidence type="ECO:0000256" key="8">
    <source>
        <dbReference type="ARBA" id="ARBA00025737"/>
    </source>
</evidence>
<evidence type="ECO:0000256" key="5">
    <source>
        <dbReference type="ARBA" id="ARBA00022729"/>
    </source>
</evidence>
<evidence type="ECO:0000256" key="7">
    <source>
        <dbReference type="ARBA" id="ARBA00023004"/>
    </source>
</evidence>
<keyword evidence="4" id="KW-0479">Metal-binding</keyword>
<name>A0A3M8KBW8_9CORY</name>
<dbReference type="PANTHER" id="PTHR30521">
    <property type="entry name" value="DEFERROCHELATASE/PEROXIDASE"/>
    <property type="match status" value="1"/>
</dbReference>
<keyword evidence="3" id="KW-0349">Heme</keyword>
<evidence type="ECO:0000259" key="10">
    <source>
        <dbReference type="Pfam" id="PF04261"/>
    </source>
</evidence>
<dbReference type="PROSITE" id="PS51404">
    <property type="entry name" value="DYP_PEROXIDASE"/>
    <property type="match status" value="1"/>
</dbReference>
<feature type="domain" description="Dyp-type peroxidase N-terminal" evidence="10">
    <location>
        <begin position="60"/>
        <end position="202"/>
    </location>
</feature>
<dbReference type="InterPro" id="IPR006314">
    <property type="entry name" value="Dyp_peroxidase"/>
</dbReference>
<dbReference type="GO" id="GO:0005829">
    <property type="term" value="C:cytosol"/>
    <property type="evidence" value="ECO:0007669"/>
    <property type="project" value="TreeGrafter"/>
</dbReference>
<dbReference type="InterPro" id="IPR048328">
    <property type="entry name" value="Dyp_perox_C"/>
</dbReference>
<gene>
    <name evidence="12" type="ORF">C5L39_01230</name>
</gene>
<organism evidence="12 13">
    <name type="scientific">Corynebacterium alimapuense</name>
    <dbReference type="NCBI Taxonomy" id="1576874"/>
    <lineage>
        <taxon>Bacteria</taxon>
        <taxon>Bacillati</taxon>
        <taxon>Actinomycetota</taxon>
        <taxon>Actinomycetes</taxon>
        <taxon>Mycobacteriales</taxon>
        <taxon>Corynebacteriaceae</taxon>
        <taxon>Corynebacterium</taxon>
    </lineage>
</organism>
<dbReference type="GO" id="GO:0004601">
    <property type="term" value="F:peroxidase activity"/>
    <property type="evidence" value="ECO:0007669"/>
    <property type="project" value="UniProtKB-KW"/>
</dbReference>
<keyword evidence="7" id="KW-0408">Iron</keyword>
<dbReference type="Pfam" id="PF20628">
    <property type="entry name" value="Dyp_perox_C"/>
    <property type="match status" value="1"/>
</dbReference>
<dbReference type="AlphaFoldDB" id="A0A3M8KBW8"/>
<dbReference type="Pfam" id="PF04261">
    <property type="entry name" value="Dyp_perox_N"/>
    <property type="match status" value="1"/>
</dbReference>
<keyword evidence="13" id="KW-1185">Reference proteome</keyword>
<dbReference type="GO" id="GO:0046872">
    <property type="term" value="F:metal ion binding"/>
    <property type="evidence" value="ECO:0007669"/>
    <property type="project" value="UniProtKB-KW"/>
</dbReference>
<dbReference type="SUPFAM" id="SSF54909">
    <property type="entry name" value="Dimeric alpha+beta barrel"/>
    <property type="match status" value="1"/>
</dbReference>
<evidence type="ECO:0000256" key="3">
    <source>
        <dbReference type="ARBA" id="ARBA00022617"/>
    </source>
</evidence>
<dbReference type="OrthoDB" id="9781066at2"/>
<comment type="cofactor">
    <cofactor evidence="1">
        <name>heme b</name>
        <dbReference type="ChEBI" id="CHEBI:60344"/>
    </cofactor>
</comment>
<feature type="chain" id="PRO_5039720263" evidence="9">
    <location>
        <begin position="24"/>
        <end position="409"/>
    </location>
</feature>
<evidence type="ECO:0000256" key="6">
    <source>
        <dbReference type="ARBA" id="ARBA00023002"/>
    </source>
</evidence>
<accession>A0A3M8KBW8</accession>
<evidence type="ECO:0000256" key="2">
    <source>
        <dbReference type="ARBA" id="ARBA00022559"/>
    </source>
</evidence>
<evidence type="ECO:0000256" key="4">
    <source>
        <dbReference type="ARBA" id="ARBA00022723"/>
    </source>
</evidence>
<dbReference type="EMBL" id="PTJO01000001">
    <property type="protein sequence ID" value="RNE50022.1"/>
    <property type="molecule type" value="Genomic_DNA"/>
</dbReference>
<dbReference type="Proteomes" id="UP000266975">
    <property type="component" value="Unassembled WGS sequence"/>
</dbReference>
<evidence type="ECO:0000256" key="9">
    <source>
        <dbReference type="SAM" id="SignalP"/>
    </source>
</evidence>
<dbReference type="InterPro" id="IPR006311">
    <property type="entry name" value="TAT_signal"/>
</dbReference>
<keyword evidence="5 9" id="KW-0732">Signal</keyword>
<evidence type="ECO:0000313" key="13">
    <source>
        <dbReference type="Proteomes" id="UP000266975"/>
    </source>
</evidence>
<dbReference type="InterPro" id="IPR011008">
    <property type="entry name" value="Dimeric_a/b-barrel"/>
</dbReference>
<evidence type="ECO:0000256" key="1">
    <source>
        <dbReference type="ARBA" id="ARBA00001970"/>
    </source>
</evidence>
<dbReference type="PROSITE" id="PS51318">
    <property type="entry name" value="TAT"/>
    <property type="match status" value="1"/>
</dbReference>